<keyword evidence="3" id="KW-1185">Reference proteome</keyword>
<feature type="transmembrane region" description="Helical" evidence="1">
    <location>
        <begin position="20"/>
        <end position="41"/>
    </location>
</feature>
<dbReference type="RefSeq" id="WP_014438171.1">
    <property type="nucleotide sequence ID" value="NC_017080.1"/>
</dbReference>
<evidence type="ECO:0000256" key="1">
    <source>
        <dbReference type="SAM" id="Phobius"/>
    </source>
</evidence>
<organism evidence="2 3">
    <name type="scientific">Phycisphaera mikurensis (strain NBRC 102666 / KCTC 22515 / FYK2301M01)</name>
    <dbReference type="NCBI Taxonomy" id="1142394"/>
    <lineage>
        <taxon>Bacteria</taxon>
        <taxon>Pseudomonadati</taxon>
        <taxon>Planctomycetota</taxon>
        <taxon>Phycisphaerae</taxon>
        <taxon>Phycisphaerales</taxon>
        <taxon>Phycisphaeraceae</taxon>
        <taxon>Phycisphaera</taxon>
    </lineage>
</organism>
<dbReference type="EMBL" id="AP012338">
    <property type="protein sequence ID" value="BAM04961.1"/>
    <property type="molecule type" value="Genomic_DNA"/>
</dbReference>
<dbReference type="HOGENOM" id="CLU_1446409_0_0_0"/>
<dbReference type="STRING" id="1142394.PSMK_28020"/>
<sequence>MSPGPPNLRARPDRGRAGVSLVEATLSMLLVAGLMVAALHASAAAAGTRHRSAERALAARLAQDLVAEALALAYDDPEDGPYRPGFAPGWGPTAQEMAAPGRTGFDDVDDVDGWSRSPLLDRQGVEIPRTAGLRRAAWVRHVSAASPGTEAGADEGLKRVVVRVTRGERLLAEAVGLATRRAAGGGG</sequence>
<dbReference type="KEGG" id="phm:PSMK_28020"/>
<evidence type="ECO:0000313" key="2">
    <source>
        <dbReference type="EMBL" id="BAM04961.1"/>
    </source>
</evidence>
<keyword evidence="1" id="KW-1133">Transmembrane helix</keyword>
<keyword evidence="1" id="KW-0812">Transmembrane</keyword>
<dbReference type="AlphaFoldDB" id="I0II73"/>
<dbReference type="OrthoDB" id="260065at2"/>
<protein>
    <submittedName>
        <fullName evidence="2">Uncharacterized protein</fullName>
    </submittedName>
</protein>
<dbReference type="InterPro" id="IPR012902">
    <property type="entry name" value="N_methyl_site"/>
</dbReference>
<proteinExistence type="predicted"/>
<gene>
    <name evidence="2" type="ordered locus">PSMK_28020</name>
</gene>
<dbReference type="PROSITE" id="PS00409">
    <property type="entry name" value="PROKAR_NTER_METHYL"/>
    <property type="match status" value="1"/>
</dbReference>
<dbReference type="Proteomes" id="UP000007881">
    <property type="component" value="Chromosome"/>
</dbReference>
<name>I0II73_PHYMF</name>
<evidence type="ECO:0000313" key="3">
    <source>
        <dbReference type="Proteomes" id="UP000007881"/>
    </source>
</evidence>
<accession>I0II73</accession>
<keyword evidence="1" id="KW-0472">Membrane</keyword>
<reference evidence="2 3" key="1">
    <citation type="submission" date="2012-02" db="EMBL/GenBank/DDBJ databases">
        <title>Complete genome sequence of Phycisphaera mikurensis NBRC 102666.</title>
        <authorList>
            <person name="Ankai A."/>
            <person name="Hosoyama A."/>
            <person name="Terui Y."/>
            <person name="Sekine M."/>
            <person name="Fukai R."/>
            <person name="Kato Y."/>
            <person name="Nakamura S."/>
            <person name="Yamada-Narita S."/>
            <person name="Kawakoshi A."/>
            <person name="Fukunaga Y."/>
            <person name="Yamazaki S."/>
            <person name="Fujita N."/>
        </authorList>
    </citation>
    <scope>NUCLEOTIDE SEQUENCE [LARGE SCALE GENOMIC DNA]</scope>
    <source>
        <strain evidence="3">NBRC 102666 / KCTC 22515 / FYK2301M01</strain>
    </source>
</reference>